<dbReference type="FunCoup" id="A0A1J7J6H0">
    <property type="interactions" value="28"/>
</dbReference>
<protein>
    <recommendedName>
        <fullName evidence="4">DUF967 domain protein</fullName>
    </recommendedName>
</protein>
<dbReference type="InterPro" id="IPR038084">
    <property type="entry name" value="PduO/GlcC-like_sf"/>
</dbReference>
<reference evidence="2 3" key="1">
    <citation type="submission" date="2016-10" db="EMBL/GenBank/DDBJ databases">
        <title>Draft genome sequence of Coniochaeta ligniaria NRRL30616, a lignocellulolytic fungus for bioabatement of inhibitors in plant biomass hydrolysates.</title>
        <authorList>
            <consortium name="DOE Joint Genome Institute"/>
            <person name="Jimenez D.J."/>
            <person name="Hector R.E."/>
            <person name="Riley R."/>
            <person name="Sun H."/>
            <person name="Grigoriev I.V."/>
            <person name="Van Elsas J.D."/>
            <person name="Nichols N.N."/>
        </authorList>
    </citation>
    <scope>NUCLEOTIDE SEQUENCE [LARGE SCALE GENOMIC DNA]</scope>
    <source>
        <strain evidence="2 3">NRRL 30616</strain>
    </source>
</reference>
<dbReference type="Proteomes" id="UP000182658">
    <property type="component" value="Unassembled WGS sequence"/>
</dbReference>
<dbReference type="STRING" id="1408157.A0A1J7J6H0"/>
<dbReference type="InterPro" id="IPR010371">
    <property type="entry name" value="YBR137W-like"/>
</dbReference>
<dbReference type="GO" id="GO:0006620">
    <property type="term" value="P:post-translational protein targeting to endoplasmic reticulum membrane"/>
    <property type="evidence" value="ECO:0007669"/>
    <property type="project" value="TreeGrafter"/>
</dbReference>
<gene>
    <name evidence="2" type="ORF">CONLIGDRAFT_673857</name>
</gene>
<accession>A0A1J7J6H0</accession>
<dbReference type="InterPro" id="IPR005624">
    <property type="entry name" value="PduO/GlcC-like"/>
</dbReference>
<dbReference type="PANTHER" id="PTHR28255:SF1">
    <property type="entry name" value="UPF0303 PROTEIN YBR137W"/>
    <property type="match status" value="1"/>
</dbReference>
<dbReference type="InParanoid" id="A0A1J7J6H0"/>
<keyword evidence="3" id="KW-1185">Reference proteome</keyword>
<evidence type="ECO:0000313" key="3">
    <source>
        <dbReference type="Proteomes" id="UP000182658"/>
    </source>
</evidence>
<proteinExistence type="predicted"/>
<organism evidence="2 3">
    <name type="scientific">Coniochaeta ligniaria NRRL 30616</name>
    <dbReference type="NCBI Taxonomy" id="1408157"/>
    <lineage>
        <taxon>Eukaryota</taxon>
        <taxon>Fungi</taxon>
        <taxon>Dikarya</taxon>
        <taxon>Ascomycota</taxon>
        <taxon>Pezizomycotina</taxon>
        <taxon>Sordariomycetes</taxon>
        <taxon>Sordariomycetidae</taxon>
        <taxon>Coniochaetales</taxon>
        <taxon>Coniochaetaceae</taxon>
        <taxon>Coniochaeta</taxon>
    </lineage>
</organism>
<dbReference type="PANTHER" id="PTHR28255">
    <property type="match status" value="1"/>
</dbReference>
<sequence length="188" mass="20484">MSPKVYSARHQGSTSHDVATGPIPSPPTDLEAVKADGDSFTFDQFTVDDAWTLGNLLRQRLTQFAHEKPTLVSIALANSQQVVFQCAVGSGTAPDNEVWVARKRRTVLRFGCSTWLMHCKFKGDEEVFRAKYGMDAAMAAGYAIHGGAVPIRVRGVEGVVAVVVVSGLKQHEDHGVIVETVKGYWQEI</sequence>
<dbReference type="EMBL" id="KV875103">
    <property type="protein sequence ID" value="OIW24756.1"/>
    <property type="molecule type" value="Genomic_DNA"/>
</dbReference>
<evidence type="ECO:0008006" key="4">
    <source>
        <dbReference type="Google" id="ProtNLM"/>
    </source>
</evidence>
<dbReference type="GO" id="GO:0072380">
    <property type="term" value="C:TRC complex"/>
    <property type="evidence" value="ECO:0007669"/>
    <property type="project" value="TreeGrafter"/>
</dbReference>
<evidence type="ECO:0000313" key="2">
    <source>
        <dbReference type="EMBL" id="OIW24756.1"/>
    </source>
</evidence>
<dbReference type="AlphaFoldDB" id="A0A1J7J6H0"/>
<dbReference type="Pfam" id="PF03928">
    <property type="entry name" value="HbpS-like"/>
    <property type="match status" value="1"/>
</dbReference>
<dbReference type="SUPFAM" id="SSF143744">
    <property type="entry name" value="GlcG-like"/>
    <property type="match status" value="1"/>
</dbReference>
<dbReference type="Gene3D" id="3.30.450.150">
    <property type="entry name" value="Haem-degrading domain"/>
    <property type="match status" value="1"/>
</dbReference>
<feature type="region of interest" description="Disordered" evidence="1">
    <location>
        <begin position="1"/>
        <end position="29"/>
    </location>
</feature>
<name>A0A1J7J6H0_9PEZI</name>
<dbReference type="OrthoDB" id="2209940at2759"/>
<evidence type="ECO:0000256" key="1">
    <source>
        <dbReference type="SAM" id="MobiDB-lite"/>
    </source>
</evidence>
<dbReference type="PIRSF" id="PIRSF008757">
    <property type="entry name" value="UCP008757"/>
    <property type="match status" value="1"/>
</dbReference>